<proteinExistence type="inferred from homology"/>
<dbReference type="InParanoid" id="A0A6P8HBQ5"/>
<dbReference type="Gene3D" id="1.25.40.820">
    <property type="match status" value="1"/>
</dbReference>
<keyword evidence="12" id="KW-0472">Membrane</keyword>
<dbReference type="GeneID" id="116287572"/>
<evidence type="ECO:0000256" key="1">
    <source>
        <dbReference type="ARBA" id="ARBA00001974"/>
    </source>
</evidence>
<evidence type="ECO:0000256" key="11">
    <source>
        <dbReference type="ARBA" id="ARBA00023128"/>
    </source>
</evidence>
<keyword evidence="10" id="KW-0503">Monooxygenase</keyword>
<dbReference type="GO" id="GO:0016705">
    <property type="term" value="F:oxidoreductase activity, acting on paired donors, with incorporation or reduction of molecular oxygen"/>
    <property type="evidence" value="ECO:0007669"/>
    <property type="project" value="InterPro"/>
</dbReference>
<evidence type="ECO:0000256" key="4">
    <source>
        <dbReference type="ARBA" id="ARBA00022630"/>
    </source>
</evidence>
<dbReference type="InterPro" id="IPR038534">
    <property type="entry name" value="Rtr1/RPAP2_sf"/>
</dbReference>
<dbReference type="PANTHER" id="PTHR43876">
    <property type="entry name" value="UBIQUINONE BIOSYNTHESIS MONOOXYGENASE COQ6, MITOCHONDRIAL"/>
    <property type="match status" value="1"/>
</dbReference>
<keyword evidence="6" id="KW-0999">Mitochondrion inner membrane</keyword>
<keyword evidence="9" id="KW-0560">Oxidoreductase</keyword>
<dbReference type="OrthoDB" id="683240at2759"/>
<keyword evidence="5" id="KW-0831">Ubiquinone biosynthesis</keyword>
<dbReference type="RefSeq" id="XP_031550117.1">
    <property type="nucleotide sequence ID" value="XM_031694257.1"/>
</dbReference>
<gene>
    <name evidence="15" type="primary">LOC116287572</name>
</gene>
<dbReference type="GO" id="GO:0004497">
    <property type="term" value="F:monooxygenase activity"/>
    <property type="evidence" value="ECO:0007669"/>
    <property type="project" value="UniProtKB-KW"/>
</dbReference>
<reference evidence="15" key="1">
    <citation type="submission" date="2025-08" db="UniProtKB">
        <authorList>
            <consortium name="RefSeq"/>
        </authorList>
    </citation>
    <scope>IDENTIFICATION</scope>
    <source>
        <tissue evidence="15">Tentacle</tissue>
    </source>
</reference>
<name>A0A6P8HBQ5_ACTTE</name>
<keyword evidence="11" id="KW-0496">Mitochondrion</keyword>
<keyword evidence="7" id="KW-0274">FAD</keyword>
<evidence type="ECO:0000256" key="7">
    <source>
        <dbReference type="ARBA" id="ARBA00022827"/>
    </source>
</evidence>
<evidence type="ECO:0000256" key="5">
    <source>
        <dbReference type="ARBA" id="ARBA00022688"/>
    </source>
</evidence>
<dbReference type="InterPro" id="IPR010971">
    <property type="entry name" value="UbiH/COQ6"/>
</dbReference>
<evidence type="ECO:0000313" key="15">
    <source>
        <dbReference type="RefSeq" id="XP_031550117.1"/>
    </source>
</evidence>
<dbReference type="InterPro" id="IPR002938">
    <property type="entry name" value="FAD-bd"/>
</dbReference>
<dbReference type="GO" id="GO:0071949">
    <property type="term" value="F:FAD binding"/>
    <property type="evidence" value="ECO:0007669"/>
    <property type="project" value="InterPro"/>
</dbReference>
<dbReference type="GO" id="GO:0006744">
    <property type="term" value="P:ubiquinone biosynthetic process"/>
    <property type="evidence" value="ECO:0007669"/>
    <property type="project" value="UniProtKB-KW"/>
</dbReference>
<evidence type="ECO:0000313" key="14">
    <source>
        <dbReference type="Proteomes" id="UP000515163"/>
    </source>
</evidence>
<dbReference type="Pfam" id="PF04832">
    <property type="entry name" value="SOUL"/>
    <property type="match status" value="1"/>
</dbReference>
<evidence type="ECO:0000256" key="9">
    <source>
        <dbReference type="ARBA" id="ARBA00023002"/>
    </source>
</evidence>
<evidence type="ECO:0000256" key="12">
    <source>
        <dbReference type="ARBA" id="ARBA00023136"/>
    </source>
</evidence>
<dbReference type="FunFam" id="3.20.80.10:FF:000002">
    <property type="entry name" value="Heme-binding protein 2"/>
    <property type="match status" value="1"/>
</dbReference>
<dbReference type="FunCoup" id="A0A6P8HBQ5">
    <property type="interactions" value="960"/>
</dbReference>
<keyword evidence="14" id="KW-1185">Reference proteome</keyword>
<dbReference type="KEGG" id="aten:116287572"/>
<dbReference type="InterPro" id="IPR051205">
    <property type="entry name" value="UbiH/COQ6_monooxygenase"/>
</dbReference>
<sequence length="663" mass="73179">MFAVLRRSARNFGIQSCSIRRIRTSASKRKDDFYDVTIVGGGMVGGSLACALGMESSLSELKVLVLEAGPDKHYVLPAKYENRVSSITPGSKSLLESLGAWDHICNMRMKPYKRMHVWDACGDGHIAFDTSQDVSSKTEMAYIIENSVITAALDKQLKQLDQNVEVKYNARIKNVIPPDPVWSMDKPEHNPWAGVELDDGSVIYSRLLVGADGVRSTVRGVMDTKYLTWSYGQFGVVATLELGEITENIVAWQKFLPTGPMALLPLSENMSSLVWTTTTEHAKTLVNLPEDAFIDAVNNGFWEDLDRSPLVETASKIGQAISSLFQPGGTLSGTQIPPSASKLVEGSRAMFPLGLGHSSHYVQPRIALVGCYTYKKAVGMGFMRLFDYIEGANNKSVKIPMTAPVLNQIQPAQGPYCKNNFTVNFFVPFNLQANPIPPTSKDVFISSMPAMCAYVKTYSGFGSNTDDILKNAAALAEALSKDRLGDTYHKEYYYYAGYDSPFKLFDRTNDVCLSLPKNTQITYISTEKSSSGCKPVDKDTAAKRKQLEASIRAQVAAEEKAYRIVEQLVLENSISDDYLLEIGNYITPSHYSDIIEERGNVAHLQEYETERQRAVVPMIVATDLLNRLFSTSSILPVAARTAGLLATNALMPLKEQIISFARN</sequence>
<dbReference type="FunFam" id="3.50.50.60:FF:000086">
    <property type="entry name" value="Ubiquinone biosynthesis monooxygenase COQ6, mitochondrial"/>
    <property type="match status" value="1"/>
</dbReference>
<dbReference type="SUPFAM" id="SSF51905">
    <property type="entry name" value="FAD/NAD(P)-binding domain"/>
    <property type="match status" value="1"/>
</dbReference>
<comment type="similarity">
    <text evidence="3">Belongs to the HEBP family.</text>
</comment>
<dbReference type="GO" id="GO:0005739">
    <property type="term" value="C:mitochondrion"/>
    <property type="evidence" value="ECO:0007669"/>
    <property type="project" value="TreeGrafter"/>
</dbReference>
<protein>
    <submittedName>
        <fullName evidence="15">Ubiquinone biosynthesis monooxygenase COQ6, mitochondrial-like</fullName>
    </submittedName>
</protein>
<dbReference type="NCBIfam" id="TIGR01988">
    <property type="entry name" value="Ubi-OHases"/>
    <property type="match status" value="1"/>
</dbReference>
<evidence type="ECO:0000256" key="6">
    <source>
        <dbReference type="ARBA" id="ARBA00022792"/>
    </source>
</evidence>
<dbReference type="Proteomes" id="UP000515163">
    <property type="component" value="Unplaced"/>
</dbReference>
<dbReference type="Pfam" id="PF01494">
    <property type="entry name" value="FAD_binding_3"/>
    <property type="match status" value="1"/>
</dbReference>
<dbReference type="InterPro" id="IPR036188">
    <property type="entry name" value="FAD/NAD-bd_sf"/>
</dbReference>
<dbReference type="InterPro" id="IPR011256">
    <property type="entry name" value="Reg_factor_effector_dom_sf"/>
</dbReference>
<evidence type="ECO:0000259" key="13">
    <source>
        <dbReference type="Pfam" id="PF01494"/>
    </source>
</evidence>
<dbReference type="InterPro" id="IPR006917">
    <property type="entry name" value="SOUL_heme-bd"/>
</dbReference>
<dbReference type="AlphaFoldDB" id="A0A6P8HBQ5"/>
<dbReference type="Gene3D" id="3.20.80.10">
    <property type="entry name" value="Regulatory factor, effector binding domain"/>
    <property type="match status" value="1"/>
</dbReference>
<accession>A0A6P8HBQ5</accession>
<dbReference type="SUPFAM" id="SSF55136">
    <property type="entry name" value="Probable bacterial effector-binding domain"/>
    <property type="match status" value="1"/>
</dbReference>
<organism evidence="14 15">
    <name type="scientific">Actinia tenebrosa</name>
    <name type="common">Australian red waratah sea anemone</name>
    <dbReference type="NCBI Taxonomy" id="6105"/>
    <lineage>
        <taxon>Eukaryota</taxon>
        <taxon>Metazoa</taxon>
        <taxon>Cnidaria</taxon>
        <taxon>Anthozoa</taxon>
        <taxon>Hexacorallia</taxon>
        <taxon>Actiniaria</taxon>
        <taxon>Actiniidae</taxon>
        <taxon>Actinia</taxon>
    </lineage>
</organism>
<evidence type="ECO:0000256" key="3">
    <source>
        <dbReference type="ARBA" id="ARBA00009817"/>
    </source>
</evidence>
<keyword evidence="4" id="KW-0285">Flavoprotein</keyword>
<evidence type="ECO:0000256" key="10">
    <source>
        <dbReference type="ARBA" id="ARBA00023033"/>
    </source>
</evidence>
<keyword evidence="8" id="KW-0809">Transit peptide</keyword>
<dbReference type="PANTHER" id="PTHR43876:SF7">
    <property type="entry name" value="UBIQUINONE BIOSYNTHESIS MONOOXYGENASE COQ6, MITOCHONDRIAL"/>
    <property type="match status" value="1"/>
</dbReference>
<dbReference type="PRINTS" id="PR00420">
    <property type="entry name" value="RNGMNOXGNASE"/>
</dbReference>
<feature type="domain" description="FAD-binding" evidence="13">
    <location>
        <begin position="34"/>
        <end position="280"/>
    </location>
</feature>
<comment type="similarity">
    <text evidence="2">Belongs to the UbiH/COQ6 family.</text>
</comment>
<evidence type="ECO:0000256" key="2">
    <source>
        <dbReference type="ARBA" id="ARBA00005349"/>
    </source>
</evidence>
<comment type="cofactor">
    <cofactor evidence="1">
        <name>FAD</name>
        <dbReference type="ChEBI" id="CHEBI:57692"/>
    </cofactor>
</comment>
<evidence type="ECO:0000256" key="8">
    <source>
        <dbReference type="ARBA" id="ARBA00022946"/>
    </source>
</evidence>
<dbReference type="Gene3D" id="3.50.50.60">
    <property type="entry name" value="FAD/NAD(P)-binding domain"/>
    <property type="match status" value="1"/>
</dbReference>